<dbReference type="PANTHER" id="PTHR11941">
    <property type="entry name" value="ENOYL-COA HYDRATASE-RELATED"/>
    <property type="match status" value="1"/>
</dbReference>
<accession>A0A0D7V360</accession>
<name>A0A0D7V360_9GAMM</name>
<evidence type="ECO:0000256" key="2">
    <source>
        <dbReference type="ARBA" id="ARBA00023239"/>
    </source>
</evidence>
<dbReference type="InterPro" id="IPR014748">
    <property type="entry name" value="Enoyl-CoA_hydra_C"/>
</dbReference>
<evidence type="ECO:0000256" key="1">
    <source>
        <dbReference type="ARBA" id="ARBA00005254"/>
    </source>
</evidence>
<evidence type="ECO:0000313" key="4">
    <source>
        <dbReference type="EMBL" id="BCA91684.1"/>
    </source>
</evidence>
<dbReference type="GO" id="GO:0016829">
    <property type="term" value="F:lyase activity"/>
    <property type="evidence" value="ECO:0007669"/>
    <property type="project" value="UniProtKB-KW"/>
</dbReference>
<dbReference type="CDD" id="cd06558">
    <property type="entry name" value="crotonase-like"/>
    <property type="match status" value="1"/>
</dbReference>
<comment type="similarity">
    <text evidence="1 3">Belongs to the enoyl-CoA hydratase/isomerase family.</text>
</comment>
<dbReference type="PROSITE" id="PS00166">
    <property type="entry name" value="ENOYL_COA_HYDRATASE"/>
    <property type="match status" value="1"/>
</dbReference>
<dbReference type="InterPro" id="IPR029045">
    <property type="entry name" value="ClpP/crotonase-like_dom_sf"/>
</dbReference>
<dbReference type="Gene3D" id="3.90.226.10">
    <property type="entry name" value="2-enoyl-CoA Hydratase, Chain A, domain 1"/>
    <property type="match status" value="1"/>
</dbReference>
<evidence type="ECO:0000313" key="5">
    <source>
        <dbReference type="Proteomes" id="UP000503197"/>
    </source>
</evidence>
<dbReference type="OrthoDB" id="9775794at2"/>
<dbReference type="Proteomes" id="UP000503197">
    <property type="component" value="Chromosome"/>
</dbReference>
<evidence type="ECO:0000256" key="3">
    <source>
        <dbReference type="RuleBase" id="RU003707"/>
    </source>
</evidence>
<dbReference type="GO" id="GO:0006635">
    <property type="term" value="P:fatty acid beta-oxidation"/>
    <property type="evidence" value="ECO:0007669"/>
    <property type="project" value="TreeGrafter"/>
</dbReference>
<dbReference type="RefSeq" id="WP_044628039.1">
    <property type="nucleotide sequence ID" value="NZ_AP022821.1"/>
</dbReference>
<gene>
    <name evidence="4" type="ORF">HMSLTHF_14590</name>
</gene>
<reference evidence="4 5" key="1">
    <citation type="submission" date="2020-02" db="EMBL/GenBank/DDBJ databases">
        <title>Complete Genome Sequence of Halomonas meridiana strain BAA-801, Isolated from Deep Sea Thermal Vent.</title>
        <authorList>
            <person name="Takahashi Y."/>
            <person name="Takahashi H."/>
            <person name="Galipon J."/>
            <person name="Arakawa K."/>
        </authorList>
    </citation>
    <scope>NUCLEOTIDE SEQUENCE [LARGE SCALE GENOMIC DNA]</scope>
    <source>
        <strain evidence="4 5">Slthf1</strain>
    </source>
</reference>
<dbReference type="SUPFAM" id="SSF52096">
    <property type="entry name" value="ClpP/crotonase"/>
    <property type="match status" value="1"/>
</dbReference>
<dbReference type="AlphaFoldDB" id="A0A0D7V360"/>
<dbReference type="Pfam" id="PF00378">
    <property type="entry name" value="ECH_1"/>
    <property type="match status" value="1"/>
</dbReference>
<dbReference type="InterPro" id="IPR018376">
    <property type="entry name" value="Enoyl-CoA_hyd/isom_CS"/>
</dbReference>
<protein>
    <submittedName>
        <fullName evidence="4">3-hydroxybutyryl-CoA dehydratase</fullName>
    </submittedName>
</protein>
<keyword evidence="2" id="KW-0456">Lyase</keyword>
<organism evidence="4 5">
    <name type="scientific">Vreelandella aquamarina</name>
    <dbReference type="NCBI Taxonomy" id="77097"/>
    <lineage>
        <taxon>Bacteria</taxon>
        <taxon>Pseudomonadati</taxon>
        <taxon>Pseudomonadota</taxon>
        <taxon>Gammaproteobacteria</taxon>
        <taxon>Oceanospirillales</taxon>
        <taxon>Halomonadaceae</taxon>
        <taxon>Vreelandella</taxon>
    </lineage>
</organism>
<dbReference type="EMBL" id="AP022821">
    <property type="protein sequence ID" value="BCA91684.1"/>
    <property type="molecule type" value="Genomic_DNA"/>
</dbReference>
<sequence>MPADATALPNYETLLVTLDARVLTVRLNRPQRLNAVVEALYQELLDVLRIAQQSPQVRAVVLTGEGRAFCVGADMKAHGSAKRTLFQRRAYLQLGNDVCEAITKLSKPVVAAVNGYALGAGAEMAVSCDFIVMADEAQIGFPETSIGTCVGGGVSKLLPQLVGLTQARRLLYLGDKLHGPEAAKIGLALASYPQAQLMAEAQTLAERLAKQAPVSMAMLKPLVNRSAHTSMESQLQQELDAVFTCSTTEDWQEGVDAFAERRPPNFQGQ</sequence>
<proteinExistence type="inferred from homology"/>
<dbReference type="InterPro" id="IPR001753">
    <property type="entry name" value="Enoyl-CoA_hydra/iso"/>
</dbReference>
<dbReference type="PANTHER" id="PTHR11941:SF54">
    <property type="entry name" value="ENOYL-COA HYDRATASE, MITOCHONDRIAL"/>
    <property type="match status" value="1"/>
</dbReference>
<dbReference type="Gene3D" id="1.10.12.10">
    <property type="entry name" value="Lyase 2-enoyl-coa Hydratase, Chain A, domain 2"/>
    <property type="match status" value="1"/>
</dbReference>